<evidence type="ECO:0000313" key="2">
    <source>
        <dbReference type="Proteomes" id="UP001234989"/>
    </source>
</evidence>
<organism evidence="1 2">
    <name type="scientific">Solanum verrucosum</name>
    <dbReference type="NCBI Taxonomy" id="315347"/>
    <lineage>
        <taxon>Eukaryota</taxon>
        <taxon>Viridiplantae</taxon>
        <taxon>Streptophyta</taxon>
        <taxon>Embryophyta</taxon>
        <taxon>Tracheophyta</taxon>
        <taxon>Spermatophyta</taxon>
        <taxon>Magnoliopsida</taxon>
        <taxon>eudicotyledons</taxon>
        <taxon>Gunneridae</taxon>
        <taxon>Pentapetalae</taxon>
        <taxon>asterids</taxon>
        <taxon>lamiids</taxon>
        <taxon>Solanales</taxon>
        <taxon>Solanaceae</taxon>
        <taxon>Solanoideae</taxon>
        <taxon>Solaneae</taxon>
        <taxon>Solanum</taxon>
    </lineage>
</organism>
<dbReference type="EMBL" id="CP133613">
    <property type="protein sequence ID" value="WMV16946.1"/>
    <property type="molecule type" value="Genomic_DNA"/>
</dbReference>
<dbReference type="Proteomes" id="UP001234989">
    <property type="component" value="Chromosome 2"/>
</dbReference>
<proteinExistence type="predicted"/>
<evidence type="ECO:0000313" key="1">
    <source>
        <dbReference type="EMBL" id="WMV16946.1"/>
    </source>
</evidence>
<protein>
    <submittedName>
        <fullName evidence="1">Uncharacterized protein</fullName>
    </submittedName>
</protein>
<name>A0AAF0QAK7_SOLVR</name>
<gene>
    <name evidence="1" type="ORF">MTR67_010331</name>
</gene>
<sequence>MSPRLKIIGLRFILYAAHYTDLAHLSWTA</sequence>
<dbReference type="AlphaFoldDB" id="A0AAF0QAK7"/>
<keyword evidence="2" id="KW-1185">Reference proteome</keyword>
<accession>A0AAF0QAK7</accession>
<reference evidence="1" key="1">
    <citation type="submission" date="2023-08" db="EMBL/GenBank/DDBJ databases">
        <title>A de novo genome assembly of Solanum verrucosum Schlechtendal, a Mexican diploid species geographically isolated from the other diploid A-genome species in potato relatives.</title>
        <authorList>
            <person name="Hosaka K."/>
        </authorList>
    </citation>
    <scope>NUCLEOTIDE SEQUENCE</scope>
    <source>
        <tissue evidence="1">Young leaves</tissue>
    </source>
</reference>